<comment type="caution">
    <text evidence="2">The sequence shown here is derived from an EMBL/GenBank/DDBJ whole genome shotgun (WGS) entry which is preliminary data.</text>
</comment>
<keyword evidence="1" id="KW-0472">Membrane</keyword>
<reference evidence="2 3" key="1">
    <citation type="submission" date="2017-10" db="EMBL/GenBank/DDBJ databases">
        <title>Reclassification of Eubacterium combesii and discrepancies in the nomenclature of botulinum neurotoxin producing clostridia. Request for an Opinion.</title>
        <authorList>
            <person name="Dobritsa A.P."/>
            <person name="Kutumbaka K.K."/>
            <person name="Samadpour M."/>
        </authorList>
    </citation>
    <scope>NUCLEOTIDE SEQUENCE [LARGE SCALE GENOMIC DNA]</scope>
    <source>
        <strain evidence="2 3">DSM 20696</strain>
    </source>
</reference>
<feature type="transmembrane region" description="Helical" evidence="1">
    <location>
        <begin position="6"/>
        <end position="28"/>
    </location>
</feature>
<sequence>MFLLKFLTSIILFISKPSLSFLFTFILKGNFKDFIKIYKILYNIFLKRQLNFIIVYTSLNNYKYLKIIIIKVIIIIFRLYNHGN</sequence>
<evidence type="ECO:0000256" key="1">
    <source>
        <dbReference type="SAM" id="Phobius"/>
    </source>
</evidence>
<accession>A0A2G7HMH2</accession>
<keyword evidence="1" id="KW-0812">Transmembrane</keyword>
<protein>
    <submittedName>
        <fullName evidence="2">Uncharacterized protein</fullName>
    </submittedName>
</protein>
<organism evidence="2 3">
    <name type="scientific">Clostridium combesii</name>
    <dbReference type="NCBI Taxonomy" id="39481"/>
    <lineage>
        <taxon>Bacteria</taxon>
        <taxon>Bacillati</taxon>
        <taxon>Bacillota</taxon>
        <taxon>Clostridia</taxon>
        <taxon>Eubacteriales</taxon>
        <taxon>Clostridiaceae</taxon>
        <taxon>Clostridium</taxon>
    </lineage>
</organism>
<proteinExistence type="predicted"/>
<name>A0A2G7HMH2_9CLOT</name>
<keyword evidence="3" id="KW-1185">Reference proteome</keyword>
<evidence type="ECO:0000313" key="3">
    <source>
        <dbReference type="Proteomes" id="UP000231322"/>
    </source>
</evidence>
<dbReference type="Proteomes" id="UP000231322">
    <property type="component" value="Unassembled WGS sequence"/>
</dbReference>
<dbReference type="EMBL" id="PEIK01000002">
    <property type="protein sequence ID" value="PIH05572.1"/>
    <property type="molecule type" value="Genomic_DNA"/>
</dbReference>
<dbReference type="AlphaFoldDB" id="A0A2G7HMH2"/>
<gene>
    <name evidence="2" type="ORF">CS538_03540</name>
</gene>
<evidence type="ECO:0000313" key="2">
    <source>
        <dbReference type="EMBL" id="PIH05572.1"/>
    </source>
</evidence>
<keyword evidence="1" id="KW-1133">Transmembrane helix</keyword>